<dbReference type="InterPro" id="IPR050466">
    <property type="entry name" value="Carboxylest/Gibb_receptor"/>
</dbReference>
<proteinExistence type="inferred from homology"/>
<name>A0ABC8RLW4_9AQUA</name>
<reference evidence="3 4" key="1">
    <citation type="submission" date="2024-02" db="EMBL/GenBank/DDBJ databases">
        <authorList>
            <person name="Vignale AGUSTIN F."/>
            <person name="Sosa J E."/>
            <person name="Modenutti C."/>
        </authorList>
    </citation>
    <scope>NUCLEOTIDE SEQUENCE [LARGE SCALE GENOMIC DNA]</scope>
</reference>
<dbReference type="PANTHER" id="PTHR23024">
    <property type="entry name" value="ARYLACETAMIDE DEACETYLASE"/>
    <property type="match status" value="1"/>
</dbReference>
<dbReference type="EMBL" id="CAUOFW020001503">
    <property type="protein sequence ID" value="CAK9145807.1"/>
    <property type="molecule type" value="Genomic_DNA"/>
</dbReference>
<dbReference type="Proteomes" id="UP001642360">
    <property type="component" value="Unassembled WGS sequence"/>
</dbReference>
<evidence type="ECO:0000313" key="3">
    <source>
        <dbReference type="EMBL" id="CAK9145807.1"/>
    </source>
</evidence>
<keyword evidence="4" id="KW-1185">Reference proteome</keyword>
<dbReference type="PANTHER" id="PTHR23024:SF113">
    <property type="entry name" value="CARBOXYLESTERASE 8-RELATED"/>
    <property type="match status" value="1"/>
</dbReference>
<protein>
    <recommendedName>
        <fullName evidence="2">Alpha/beta hydrolase fold-3 domain-containing protein</fullName>
    </recommendedName>
</protein>
<dbReference type="InterPro" id="IPR013094">
    <property type="entry name" value="AB_hydrolase_3"/>
</dbReference>
<dbReference type="SUPFAM" id="SSF53474">
    <property type="entry name" value="alpha/beta-Hydrolases"/>
    <property type="match status" value="1"/>
</dbReference>
<dbReference type="Gene3D" id="3.40.50.1820">
    <property type="entry name" value="alpha/beta hydrolase"/>
    <property type="match status" value="1"/>
</dbReference>
<gene>
    <name evidence="3" type="ORF">ILEXP_LOCUS13627</name>
</gene>
<evidence type="ECO:0000259" key="2">
    <source>
        <dbReference type="Pfam" id="PF07859"/>
    </source>
</evidence>
<organism evidence="3 4">
    <name type="scientific">Ilex paraguariensis</name>
    <name type="common">yerba mate</name>
    <dbReference type="NCBI Taxonomy" id="185542"/>
    <lineage>
        <taxon>Eukaryota</taxon>
        <taxon>Viridiplantae</taxon>
        <taxon>Streptophyta</taxon>
        <taxon>Embryophyta</taxon>
        <taxon>Tracheophyta</taxon>
        <taxon>Spermatophyta</taxon>
        <taxon>Magnoliopsida</taxon>
        <taxon>eudicotyledons</taxon>
        <taxon>Gunneridae</taxon>
        <taxon>Pentapetalae</taxon>
        <taxon>asterids</taxon>
        <taxon>campanulids</taxon>
        <taxon>Aquifoliales</taxon>
        <taxon>Aquifoliaceae</taxon>
        <taxon>Ilex</taxon>
    </lineage>
</organism>
<dbReference type="AlphaFoldDB" id="A0ABC8RLW4"/>
<dbReference type="Pfam" id="PF07859">
    <property type="entry name" value="Abhydrolase_3"/>
    <property type="match status" value="1"/>
</dbReference>
<sequence>MELPPAHSSNAVGLYPNPDGSFNRIEAFPRLPPTPENTIGDHSKSTQIALSKDIPLNPTTNSSIRIFKRCNLPPNSKLPIIIYFHGALILSVEYRLTPEHRLPAAYDDAVEAILWVQGQALGINGCDPWLKDLADFSRVFLMGGSAGANIVYYAALRVPDIDLTPVKIKGLTLNQPFFGGGEED</sequence>
<comment type="similarity">
    <text evidence="1">Belongs to the 'GDXG' lipolytic enzyme family.</text>
</comment>
<evidence type="ECO:0000313" key="4">
    <source>
        <dbReference type="Proteomes" id="UP001642360"/>
    </source>
</evidence>
<feature type="domain" description="Alpha/beta hydrolase fold-3" evidence="2">
    <location>
        <begin position="86"/>
        <end position="177"/>
    </location>
</feature>
<evidence type="ECO:0000256" key="1">
    <source>
        <dbReference type="ARBA" id="ARBA00010515"/>
    </source>
</evidence>
<dbReference type="InterPro" id="IPR029058">
    <property type="entry name" value="AB_hydrolase_fold"/>
</dbReference>
<accession>A0ABC8RLW4</accession>
<comment type="caution">
    <text evidence="3">The sequence shown here is derived from an EMBL/GenBank/DDBJ whole genome shotgun (WGS) entry which is preliminary data.</text>
</comment>